<dbReference type="EnsemblPlants" id="Bra005962.1">
    <property type="protein sequence ID" value="Bra005962.1-P"/>
    <property type="gene ID" value="Bra005962"/>
</dbReference>
<proteinExistence type="inferred from homology"/>
<feature type="domain" description="Replication factor A C-terminal" evidence="10">
    <location>
        <begin position="366"/>
        <end position="417"/>
    </location>
</feature>
<dbReference type="PANTHER" id="PTHR47165">
    <property type="entry name" value="OS03G0429900 PROTEIN"/>
    <property type="match status" value="1"/>
</dbReference>
<evidence type="ECO:0000259" key="8">
    <source>
        <dbReference type="Pfam" id="PF01336"/>
    </source>
</evidence>
<reference evidence="11 12" key="1">
    <citation type="journal article" date="2011" name="Nat. Genet.">
        <title>The genome of the mesopolyploid crop species Brassica rapa.</title>
        <authorList>
            <consortium name="Brassica rapa Genome Sequencing Project Consortium"/>
            <person name="Wang X."/>
            <person name="Wang H."/>
            <person name="Wang J."/>
            <person name="Sun R."/>
            <person name="Wu J."/>
            <person name="Liu S."/>
            <person name="Bai Y."/>
            <person name="Mun J.H."/>
            <person name="Bancroft I."/>
            <person name="Cheng F."/>
            <person name="Huang S."/>
            <person name="Li X."/>
            <person name="Hua W."/>
            <person name="Wang J."/>
            <person name="Wang X."/>
            <person name="Freeling M."/>
            <person name="Pires J.C."/>
            <person name="Paterson A.H."/>
            <person name="Chalhoub B."/>
            <person name="Wang B."/>
            <person name="Hayward A."/>
            <person name="Sharpe A.G."/>
            <person name="Park B.S."/>
            <person name="Weisshaar B."/>
            <person name="Liu B."/>
            <person name="Li B."/>
            <person name="Liu B."/>
            <person name="Tong C."/>
            <person name="Song C."/>
            <person name="Duran C."/>
            <person name="Peng C."/>
            <person name="Geng C."/>
            <person name="Koh C."/>
            <person name="Lin C."/>
            <person name="Edwards D."/>
            <person name="Mu D."/>
            <person name="Shen D."/>
            <person name="Soumpourou E."/>
            <person name="Li F."/>
            <person name="Fraser F."/>
            <person name="Conant G."/>
            <person name="Lassalle G."/>
            <person name="King G.J."/>
            <person name="Bonnema G."/>
            <person name="Tang H."/>
            <person name="Wang H."/>
            <person name="Belcram H."/>
            <person name="Zhou H."/>
            <person name="Hirakawa H."/>
            <person name="Abe H."/>
            <person name="Guo H."/>
            <person name="Wang H."/>
            <person name="Jin H."/>
            <person name="Parkin I.A."/>
            <person name="Batley J."/>
            <person name="Kim J.S."/>
            <person name="Just J."/>
            <person name="Li J."/>
            <person name="Xu J."/>
            <person name="Deng J."/>
            <person name="Kim J.A."/>
            <person name="Li J."/>
            <person name="Yu J."/>
            <person name="Meng J."/>
            <person name="Wang J."/>
            <person name="Min J."/>
            <person name="Poulain J."/>
            <person name="Wang J."/>
            <person name="Hatakeyama K."/>
            <person name="Wu K."/>
            <person name="Wang L."/>
            <person name="Fang L."/>
            <person name="Trick M."/>
            <person name="Links M.G."/>
            <person name="Zhao M."/>
            <person name="Jin M."/>
            <person name="Ramchiary N."/>
            <person name="Drou N."/>
            <person name="Berkman P.J."/>
            <person name="Cai Q."/>
            <person name="Huang Q."/>
            <person name="Li R."/>
            <person name="Tabata S."/>
            <person name="Cheng S."/>
            <person name="Zhang S."/>
            <person name="Zhang S."/>
            <person name="Huang S."/>
            <person name="Sato S."/>
            <person name="Sun S."/>
            <person name="Kwon S.J."/>
            <person name="Choi S.R."/>
            <person name="Lee T.H."/>
            <person name="Fan W."/>
            <person name="Zhao X."/>
            <person name="Tan X."/>
            <person name="Xu X."/>
            <person name="Wang Y."/>
            <person name="Qiu Y."/>
            <person name="Yin Y."/>
            <person name="Li Y."/>
            <person name="Du Y."/>
            <person name="Liao Y."/>
            <person name="Lim Y."/>
            <person name="Narusaka Y."/>
            <person name="Wang Y."/>
            <person name="Wang Z."/>
            <person name="Li Z."/>
            <person name="Wang Z."/>
            <person name="Xiong Z."/>
            <person name="Zhang Z."/>
        </authorList>
    </citation>
    <scope>NUCLEOTIDE SEQUENCE [LARGE SCALE GENOMIC DNA]</scope>
    <source>
        <strain evidence="11 12">cv. Chiifu-401-42</strain>
    </source>
</reference>
<dbReference type="HOGENOM" id="CLU_012393_3_1_1"/>
<reference evidence="11" key="3">
    <citation type="submission" date="2023-03" db="UniProtKB">
        <authorList>
            <consortium name="EnsemblPlants"/>
        </authorList>
    </citation>
    <scope>IDENTIFICATION</scope>
    <source>
        <strain evidence="11">cv. Chiifu-401-42</strain>
    </source>
</reference>
<evidence type="ECO:0000256" key="4">
    <source>
        <dbReference type="ARBA" id="ARBA00022833"/>
    </source>
</evidence>
<dbReference type="GO" id="GO:0000724">
    <property type="term" value="P:double-strand break repair via homologous recombination"/>
    <property type="evidence" value="ECO:0000318"/>
    <property type="project" value="GO_Central"/>
</dbReference>
<dbReference type="InterPro" id="IPR012340">
    <property type="entry name" value="NA-bd_OB-fold"/>
</dbReference>
<evidence type="ECO:0000256" key="5">
    <source>
        <dbReference type="ARBA" id="ARBA00023125"/>
    </source>
</evidence>
<dbReference type="AlphaFoldDB" id="M4CP24"/>
<dbReference type="GO" id="GO:0051321">
    <property type="term" value="P:meiotic cell cycle"/>
    <property type="evidence" value="ECO:0000318"/>
    <property type="project" value="GO_Central"/>
</dbReference>
<dbReference type="Proteomes" id="UP000011750">
    <property type="component" value="Chromosome A03"/>
</dbReference>
<name>M4CP24_BRACM</name>
<feature type="domain" description="OB" evidence="8">
    <location>
        <begin position="165"/>
        <end position="253"/>
    </location>
</feature>
<dbReference type="InterPro" id="IPR007199">
    <property type="entry name" value="Rep_factor-A_N"/>
</dbReference>
<comment type="subunit">
    <text evidence="6">Heterotrimer of RPA1, RPA2 and RPA3 (canonical replication protein A complex).</text>
</comment>
<evidence type="ECO:0000259" key="9">
    <source>
        <dbReference type="Pfam" id="PF04057"/>
    </source>
</evidence>
<evidence type="ECO:0000256" key="2">
    <source>
        <dbReference type="ARBA" id="ARBA00022723"/>
    </source>
</evidence>
<dbReference type="CDD" id="cd04474">
    <property type="entry name" value="RPA1_DBD_A"/>
    <property type="match status" value="1"/>
</dbReference>
<feature type="domain" description="Replication factor-A protein 1 N-terminal" evidence="9">
    <location>
        <begin position="5"/>
        <end position="101"/>
    </location>
</feature>
<dbReference type="InParanoid" id="M4CP24"/>
<dbReference type="eggNOG" id="KOG0851">
    <property type="taxonomic scope" value="Eukaryota"/>
</dbReference>
<evidence type="ECO:0000256" key="1">
    <source>
        <dbReference type="ARBA" id="ARBA00005690"/>
    </source>
</evidence>
<keyword evidence="5" id="KW-0238">DNA-binding</keyword>
<protein>
    <recommendedName>
        <fullName evidence="13">Replication factor A C-terminal domain-containing protein</fullName>
    </recommendedName>
</protein>
<dbReference type="GO" id="GO:0005662">
    <property type="term" value="C:DNA replication factor A complex"/>
    <property type="evidence" value="ECO:0000318"/>
    <property type="project" value="GO_Central"/>
</dbReference>
<dbReference type="STRING" id="51351.M4CP24"/>
<keyword evidence="2" id="KW-0479">Metal-binding</keyword>
<feature type="region of interest" description="Disordered" evidence="7">
    <location>
        <begin position="452"/>
        <end position="471"/>
    </location>
</feature>
<dbReference type="InterPro" id="IPR013955">
    <property type="entry name" value="Rep_factor-A_C"/>
</dbReference>
<dbReference type="GO" id="GO:0008270">
    <property type="term" value="F:zinc ion binding"/>
    <property type="evidence" value="ECO:0007669"/>
    <property type="project" value="UniProtKB-KW"/>
</dbReference>
<evidence type="ECO:0000256" key="6">
    <source>
        <dbReference type="ARBA" id="ARBA00065674"/>
    </source>
</evidence>
<sequence>MENSVTQDGIASVLSLDSSSVQPQIVVQLVDLKPVGNRYTFNANDGKTKIKAMLPATLTSEIVSGKIQNLGLIQLLDYTPNDIPGKSGEKYLLVTKCEAVASALDSEIKTKASTGIMLKPKQEFVAKSASQIINEQRGNAAPAARMAMTRRVHPLVSLNPYQGSWTIKVRVTNKGILRTYKNARGEGCVFNVELTDEEGTQIQATMFNAAAKKFYDTFQKGKVYYISRGSLKLANKQFKTVQNDYEMTLNEYSEVEEAGSEEMFIPETKFNFVPIDELGPYVNQKELVGVSLSTISKSDVVVNPDIPEATKLKSWYDSEGKEMSMSAIGSGMSPSANNGSRSMYSDRVCLSHFTTNPSLGEDKPVFFSTRAYISFIKPDQAMWYRACKTCNKKVTEAMDSGYWCEGCQKKDEECSLSNQVSSSDSHEITKVAHEEDSSCKHPKCSYKFLHQQEETQQPKTKELGVRDRFRL</sequence>
<keyword evidence="4" id="KW-0862">Zinc</keyword>
<dbReference type="FunFam" id="2.40.50.140:FF:000041">
    <property type="entry name" value="Replication protein A subunit"/>
    <property type="match status" value="1"/>
</dbReference>
<dbReference type="GO" id="GO:0003684">
    <property type="term" value="F:damaged DNA binding"/>
    <property type="evidence" value="ECO:0000318"/>
    <property type="project" value="GO_Central"/>
</dbReference>
<dbReference type="Pfam" id="PF04057">
    <property type="entry name" value="Rep-A_N"/>
    <property type="match status" value="1"/>
</dbReference>
<dbReference type="Gramene" id="Bra005962.1">
    <property type="protein sequence ID" value="Bra005962.1-P"/>
    <property type="gene ID" value="Bra005962"/>
</dbReference>
<accession>M4CP24</accession>
<evidence type="ECO:0000256" key="3">
    <source>
        <dbReference type="ARBA" id="ARBA00022771"/>
    </source>
</evidence>
<evidence type="ECO:0000259" key="10">
    <source>
        <dbReference type="Pfam" id="PF08646"/>
    </source>
</evidence>
<keyword evidence="3" id="KW-0863">Zinc-finger</keyword>
<dbReference type="OMA" id="VTITHEI"/>
<reference evidence="11 12" key="2">
    <citation type="journal article" date="2018" name="Hortic Res">
        <title>Improved Brassica rapa reference genome by single-molecule sequencing and chromosome conformation capture technologies.</title>
        <authorList>
            <person name="Zhang L."/>
            <person name="Cai X."/>
            <person name="Wu J."/>
            <person name="Liu M."/>
            <person name="Grob S."/>
            <person name="Cheng F."/>
            <person name="Liang J."/>
            <person name="Cai C."/>
            <person name="Liu Z."/>
            <person name="Liu B."/>
            <person name="Wang F."/>
            <person name="Li S."/>
            <person name="Liu F."/>
            <person name="Li X."/>
            <person name="Cheng L."/>
            <person name="Yang W."/>
            <person name="Li M.H."/>
            <person name="Grossniklaus U."/>
            <person name="Zheng H."/>
            <person name="Wang X."/>
        </authorList>
    </citation>
    <scope>NUCLEOTIDE SEQUENCE [LARGE SCALE GENOMIC DNA]</scope>
    <source>
        <strain evidence="11 12">cv. Chiifu-401-42</strain>
    </source>
</reference>
<dbReference type="GO" id="GO:0043047">
    <property type="term" value="F:single-stranded telomeric DNA binding"/>
    <property type="evidence" value="ECO:0000318"/>
    <property type="project" value="GO_Central"/>
</dbReference>
<dbReference type="InterPro" id="IPR004365">
    <property type="entry name" value="NA-bd_OB_tRNA"/>
</dbReference>
<dbReference type="Gene3D" id="2.40.50.140">
    <property type="entry name" value="Nucleic acid-binding proteins"/>
    <property type="match status" value="4"/>
</dbReference>
<dbReference type="PANTHER" id="PTHR47165:SF4">
    <property type="entry name" value="OS03G0429900 PROTEIN"/>
    <property type="match status" value="1"/>
</dbReference>
<dbReference type="Pfam" id="PF08646">
    <property type="entry name" value="Rep_fac-A_C"/>
    <property type="match status" value="1"/>
</dbReference>
<evidence type="ECO:0000313" key="11">
    <source>
        <dbReference type="EnsemblPlants" id="Bra005962.1-P"/>
    </source>
</evidence>
<evidence type="ECO:0000256" key="7">
    <source>
        <dbReference type="SAM" id="MobiDB-lite"/>
    </source>
</evidence>
<evidence type="ECO:0000313" key="12">
    <source>
        <dbReference type="Proteomes" id="UP000011750"/>
    </source>
</evidence>
<dbReference type="GO" id="GO:0006260">
    <property type="term" value="P:DNA replication"/>
    <property type="evidence" value="ECO:0000318"/>
    <property type="project" value="GO_Central"/>
</dbReference>
<keyword evidence="12" id="KW-1185">Reference proteome</keyword>
<dbReference type="GO" id="GO:0007004">
    <property type="term" value="P:telomere maintenance via telomerase"/>
    <property type="evidence" value="ECO:0000318"/>
    <property type="project" value="GO_Central"/>
</dbReference>
<comment type="similarity">
    <text evidence="1">Belongs to the replication factor A protein 1 family.</text>
</comment>
<dbReference type="FunFam" id="2.40.50.140:FF:000257">
    <property type="entry name" value="Replication protein A subunit"/>
    <property type="match status" value="1"/>
</dbReference>
<dbReference type="Pfam" id="PF01336">
    <property type="entry name" value="tRNA_anti-codon"/>
    <property type="match status" value="1"/>
</dbReference>
<organism evidence="11 12">
    <name type="scientific">Brassica campestris</name>
    <name type="common">Field mustard</name>
    <dbReference type="NCBI Taxonomy" id="3711"/>
    <lineage>
        <taxon>Eukaryota</taxon>
        <taxon>Viridiplantae</taxon>
        <taxon>Streptophyta</taxon>
        <taxon>Embryophyta</taxon>
        <taxon>Tracheophyta</taxon>
        <taxon>Spermatophyta</taxon>
        <taxon>Magnoliopsida</taxon>
        <taxon>eudicotyledons</taxon>
        <taxon>Gunneridae</taxon>
        <taxon>Pentapetalae</taxon>
        <taxon>rosids</taxon>
        <taxon>malvids</taxon>
        <taxon>Brassicales</taxon>
        <taxon>Brassicaceae</taxon>
        <taxon>Brassiceae</taxon>
        <taxon>Brassica</taxon>
    </lineage>
</organism>
<dbReference type="GO" id="GO:0006289">
    <property type="term" value="P:nucleotide-excision repair"/>
    <property type="evidence" value="ECO:0000318"/>
    <property type="project" value="GO_Central"/>
</dbReference>
<feature type="compositionally biased region" description="Basic and acidic residues" evidence="7">
    <location>
        <begin position="459"/>
        <end position="471"/>
    </location>
</feature>
<dbReference type="SUPFAM" id="SSF50249">
    <property type="entry name" value="Nucleic acid-binding proteins"/>
    <property type="match status" value="3"/>
</dbReference>
<evidence type="ECO:0008006" key="13">
    <source>
        <dbReference type="Google" id="ProtNLM"/>
    </source>
</evidence>